<evidence type="ECO:0000313" key="5">
    <source>
        <dbReference type="EMBL" id="CAH3015495.1"/>
    </source>
</evidence>
<dbReference type="Pfam" id="PF00462">
    <property type="entry name" value="Glutaredoxin"/>
    <property type="match status" value="2"/>
</dbReference>
<reference evidence="5 6" key="1">
    <citation type="submission" date="2022-05" db="EMBL/GenBank/DDBJ databases">
        <authorList>
            <consortium name="Genoscope - CEA"/>
            <person name="William W."/>
        </authorList>
    </citation>
    <scope>NUCLEOTIDE SEQUENCE [LARGE SCALE GENOMIC DNA]</scope>
</reference>
<protein>
    <recommendedName>
        <fullName evidence="4">Thioredoxin domain-containing protein</fullName>
    </recommendedName>
</protein>
<proteinExistence type="predicted"/>
<gene>
    <name evidence="5" type="ORF">PEVE_00017409</name>
</gene>
<feature type="domain" description="Thioredoxin" evidence="4">
    <location>
        <begin position="1"/>
        <end position="107"/>
    </location>
</feature>
<evidence type="ECO:0000313" key="6">
    <source>
        <dbReference type="Proteomes" id="UP001159427"/>
    </source>
</evidence>
<dbReference type="CDD" id="cd02984">
    <property type="entry name" value="TRX_PICOT"/>
    <property type="match status" value="1"/>
</dbReference>
<dbReference type="PROSITE" id="PS51352">
    <property type="entry name" value="THIOREDOXIN_2"/>
    <property type="match status" value="1"/>
</dbReference>
<dbReference type="InterPro" id="IPR036249">
    <property type="entry name" value="Thioredoxin-like_sf"/>
</dbReference>
<dbReference type="NCBIfam" id="TIGR00365">
    <property type="entry name" value="Grx4 family monothiol glutaredoxin"/>
    <property type="match status" value="2"/>
</dbReference>
<keyword evidence="6" id="KW-1185">Reference proteome</keyword>
<dbReference type="InterPro" id="IPR033658">
    <property type="entry name" value="GRX_PICOT-like"/>
</dbReference>
<accession>A0ABN8LEX3</accession>
<organism evidence="5 6">
    <name type="scientific">Porites evermanni</name>
    <dbReference type="NCBI Taxonomy" id="104178"/>
    <lineage>
        <taxon>Eukaryota</taxon>
        <taxon>Metazoa</taxon>
        <taxon>Cnidaria</taxon>
        <taxon>Anthozoa</taxon>
        <taxon>Hexacorallia</taxon>
        <taxon>Scleractinia</taxon>
        <taxon>Fungiina</taxon>
        <taxon>Poritidae</taxon>
        <taxon>Porites</taxon>
    </lineage>
</organism>
<evidence type="ECO:0000256" key="3">
    <source>
        <dbReference type="ARBA" id="ARBA00023014"/>
    </source>
</evidence>
<name>A0ABN8LEX3_9CNID</name>
<dbReference type="Pfam" id="PF00085">
    <property type="entry name" value="Thioredoxin"/>
    <property type="match status" value="1"/>
</dbReference>
<dbReference type="EMBL" id="CALNXI010000024">
    <property type="protein sequence ID" value="CAH3015495.1"/>
    <property type="molecule type" value="Genomic_DNA"/>
</dbReference>
<keyword evidence="1" id="KW-0479">Metal-binding</keyword>
<dbReference type="CDD" id="cd03028">
    <property type="entry name" value="GRX_PICOT_like"/>
    <property type="match status" value="2"/>
</dbReference>
<dbReference type="PANTHER" id="PTHR10293:SF73">
    <property type="entry name" value="GLUTAREDOXIN-3"/>
    <property type="match status" value="1"/>
</dbReference>
<dbReference type="InterPro" id="IPR002109">
    <property type="entry name" value="Glutaredoxin"/>
</dbReference>
<evidence type="ECO:0000256" key="2">
    <source>
        <dbReference type="ARBA" id="ARBA00023004"/>
    </source>
</evidence>
<evidence type="ECO:0000256" key="1">
    <source>
        <dbReference type="ARBA" id="ARBA00022723"/>
    </source>
</evidence>
<dbReference type="SUPFAM" id="SSF52833">
    <property type="entry name" value="Thioredoxin-like"/>
    <property type="match status" value="3"/>
</dbReference>
<dbReference type="InterPro" id="IPR004480">
    <property type="entry name" value="Monothiol_GRX-rel"/>
</dbReference>
<dbReference type="Gene3D" id="3.40.30.10">
    <property type="entry name" value="Glutaredoxin"/>
    <property type="match status" value="3"/>
</dbReference>
<dbReference type="PROSITE" id="PS51354">
    <property type="entry name" value="GLUTAREDOXIN_2"/>
    <property type="match status" value="2"/>
</dbReference>
<dbReference type="Proteomes" id="UP001159427">
    <property type="component" value="Unassembled WGS sequence"/>
</dbReference>
<sequence length="326" mass="36497">MELQEVKNNAEFDKILADYSSFLTVIHFHASWAAQCAQMNDVMTELAKDNTHVKFYKLEAENLPEVSHKYEISAVPTFLFFKNQKVVDRLDGANAPSLTKKVQHHANVITPAVTSANQQETKKDINTRLKNIINGAPCVLFMKGSPQEPRCGFSRQMVEILNAHGTKYSHFDILTDNEVRQGLKVYSNWPTYPQLYVNGELMGGLDIVKELAASGELASTLPSDNDLNKRLQSLISSAPVMVFMKGNPEAPRCGFSKKMCEILKKYPSVQFKSFDILEDQEVRQGLKTFSNWPTYPQVYVNGELIGGLDIITELDQGGELESALNG</sequence>
<keyword evidence="2" id="KW-0408">Iron</keyword>
<dbReference type="InterPro" id="IPR013766">
    <property type="entry name" value="Thioredoxin_domain"/>
</dbReference>
<evidence type="ECO:0000259" key="4">
    <source>
        <dbReference type="PROSITE" id="PS51352"/>
    </source>
</evidence>
<keyword evidence="3" id="KW-0411">Iron-sulfur</keyword>
<dbReference type="PANTHER" id="PTHR10293">
    <property type="entry name" value="GLUTAREDOXIN FAMILY MEMBER"/>
    <property type="match status" value="1"/>
</dbReference>
<comment type="caution">
    <text evidence="5">The sequence shown here is derived from an EMBL/GenBank/DDBJ whole genome shotgun (WGS) entry which is preliminary data.</text>
</comment>